<feature type="transmembrane region" description="Helical" evidence="2">
    <location>
        <begin position="145"/>
        <end position="165"/>
    </location>
</feature>
<keyword evidence="2" id="KW-0812">Transmembrane</keyword>
<name>A0ABV5IMP3_9ACTN</name>
<keyword evidence="2" id="KW-1133">Transmembrane helix</keyword>
<evidence type="ECO:0000256" key="1">
    <source>
        <dbReference type="SAM" id="MobiDB-lite"/>
    </source>
</evidence>
<dbReference type="Proteomes" id="UP001589647">
    <property type="component" value="Unassembled WGS sequence"/>
</dbReference>
<dbReference type="RefSeq" id="WP_189652420.1">
    <property type="nucleotide sequence ID" value="NZ_BMRC01000027.1"/>
</dbReference>
<feature type="transmembrane region" description="Helical" evidence="2">
    <location>
        <begin position="80"/>
        <end position="102"/>
    </location>
</feature>
<dbReference type="EMBL" id="JBHMEI010000031">
    <property type="protein sequence ID" value="MFB9205823.1"/>
    <property type="molecule type" value="Genomic_DNA"/>
</dbReference>
<keyword evidence="2" id="KW-0472">Membrane</keyword>
<proteinExistence type="predicted"/>
<feature type="transmembrane region" description="Helical" evidence="2">
    <location>
        <begin position="47"/>
        <end position="68"/>
    </location>
</feature>
<keyword evidence="4" id="KW-1185">Reference proteome</keyword>
<evidence type="ECO:0000256" key="2">
    <source>
        <dbReference type="SAM" id="Phobius"/>
    </source>
</evidence>
<accession>A0ABV5IMP3</accession>
<sequence length="215" mass="22208">MSHKRSGLLPGLIAGLVAMLVCAAGLGFAVLFQDRLPRAVATLGNGHALSVTLSLLIALLVALAVGAARPRNRALPVVAALYAAAAVAGGQISGASIMIGAARRAPASGTHSSPRFGDITAANAGEGLPHALAVYREPLAQTWQMWLYIAVAAVATLLLVTLRVLRVRRADRAEPAAETADEPEQEYRAPFEPAQAPAQQAGGGDLFTPRKPAKD</sequence>
<feature type="compositionally biased region" description="Low complexity" evidence="1">
    <location>
        <begin position="190"/>
        <end position="200"/>
    </location>
</feature>
<evidence type="ECO:0000313" key="4">
    <source>
        <dbReference type="Proteomes" id="UP001589647"/>
    </source>
</evidence>
<comment type="caution">
    <text evidence="3">The sequence shown here is derived from an EMBL/GenBank/DDBJ whole genome shotgun (WGS) entry which is preliminary data.</text>
</comment>
<gene>
    <name evidence="3" type="ORF">ACFFV7_31835</name>
</gene>
<organism evidence="3 4">
    <name type="scientific">Nonomuraea spiralis</name>
    <dbReference type="NCBI Taxonomy" id="46182"/>
    <lineage>
        <taxon>Bacteria</taxon>
        <taxon>Bacillati</taxon>
        <taxon>Actinomycetota</taxon>
        <taxon>Actinomycetes</taxon>
        <taxon>Streptosporangiales</taxon>
        <taxon>Streptosporangiaceae</taxon>
        <taxon>Nonomuraea</taxon>
    </lineage>
</organism>
<feature type="region of interest" description="Disordered" evidence="1">
    <location>
        <begin position="172"/>
        <end position="215"/>
    </location>
</feature>
<evidence type="ECO:0000313" key="3">
    <source>
        <dbReference type="EMBL" id="MFB9205823.1"/>
    </source>
</evidence>
<feature type="transmembrane region" description="Helical" evidence="2">
    <location>
        <begin position="12"/>
        <end position="32"/>
    </location>
</feature>
<reference evidence="3 4" key="1">
    <citation type="submission" date="2024-09" db="EMBL/GenBank/DDBJ databases">
        <authorList>
            <person name="Sun Q."/>
            <person name="Mori K."/>
        </authorList>
    </citation>
    <scope>NUCLEOTIDE SEQUENCE [LARGE SCALE GENOMIC DNA]</scope>
    <source>
        <strain evidence="3 4">CCM 3426</strain>
    </source>
</reference>
<protein>
    <submittedName>
        <fullName evidence="3">Uncharacterized protein</fullName>
    </submittedName>
</protein>